<keyword evidence="1 2" id="KW-0998">Cell outer membrane</keyword>
<dbReference type="GO" id="GO:0015920">
    <property type="term" value="P:lipopolysaccharide transport"/>
    <property type="evidence" value="ECO:0007669"/>
    <property type="project" value="InterPro"/>
</dbReference>
<accession>J5KQL5</accession>
<feature type="domain" description="LptD C-terminal" evidence="3">
    <location>
        <begin position="301"/>
        <end position="666"/>
    </location>
</feature>
<dbReference type="GO" id="GO:0009279">
    <property type="term" value="C:cell outer membrane"/>
    <property type="evidence" value="ECO:0007669"/>
    <property type="project" value="UniProtKB-SubCell"/>
</dbReference>
<reference evidence="4 5" key="1">
    <citation type="journal article" date="2012" name="ISME J.">
        <title>Genomic insights to SAR86, an abundant and uncultivated marine bacterial lineage.</title>
        <authorList>
            <person name="Dupont C.L."/>
            <person name="Rusch D.B."/>
            <person name="Yooseph S."/>
            <person name="Lombardo M.J."/>
            <person name="Richter R.A."/>
            <person name="Valas R."/>
            <person name="Novotny M."/>
            <person name="Yee-Greenbaum J."/>
            <person name="Selengut J.D."/>
            <person name="Haft D.H."/>
            <person name="Halpern A.L."/>
            <person name="Lasken R.S."/>
            <person name="Nealson K."/>
            <person name="Friedman R."/>
            <person name="Venter J.C."/>
        </authorList>
    </citation>
    <scope>NUCLEOTIDE SEQUENCE [LARGE SCALE GENOMIC DNA]</scope>
</reference>
<comment type="subcellular location">
    <subcellularLocation>
        <location evidence="2">Cell outer membrane</location>
    </subcellularLocation>
</comment>
<dbReference type="InterPro" id="IPR007543">
    <property type="entry name" value="LptD_C"/>
</dbReference>
<dbReference type="GO" id="GO:1990351">
    <property type="term" value="C:transporter complex"/>
    <property type="evidence" value="ECO:0007669"/>
    <property type="project" value="TreeGrafter"/>
</dbReference>
<dbReference type="AlphaFoldDB" id="J5KQL5"/>
<keyword evidence="2" id="KW-0732">Signal</keyword>
<dbReference type="PANTHER" id="PTHR30189:SF1">
    <property type="entry name" value="LPS-ASSEMBLY PROTEIN LPTD"/>
    <property type="match status" value="1"/>
</dbReference>
<dbReference type="EMBL" id="JH611164">
    <property type="protein sequence ID" value="EJP73781.1"/>
    <property type="molecule type" value="Genomic_DNA"/>
</dbReference>
<feature type="chain" id="PRO_5009015620" description="LPS-assembly protein LptD" evidence="2">
    <location>
        <begin position="23"/>
        <end position="781"/>
    </location>
</feature>
<dbReference type="Proteomes" id="UP000010116">
    <property type="component" value="Unassembled WGS sequence"/>
</dbReference>
<evidence type="ECO:0000313" key="5">
    <source>
        <dbReference type="Proteomes" id="UP000010116"/>
    </source>
</evidence>
<dbReference type="InterPro" id="IPR020889">
    <property type="entry name" value="LipoPS_assembly_LptD"/>
</dbReference>
<evidence type="ECO:0000256" key="1">
    <source>
        <dbReference type="ARBA" id="ARBA00023237"/>
    </source>
</evidence>
<evidence type="ECO:0000313" key="4">
    <source>
        <dbReference type="EMBL" id="EJP73781.1"/>
    </source>
</evidence>
<protein>
    <recommendedName>
        <fullName evidence="2">LPS-assembly protein LptD</fullName>
    </recommendedName>
</protein>
<dbReference type="HOGENOM" id="CLU_348110_0_0_6"/>
<organism evidence="4 5">
    <name type="scientific">SAR86 cluster bacterium SAR86B</name>
    <dbReference type="NCBI Taxonomy" id="1123867"/>
    <lineage>
        <taxon>Bacteria</taxon>
        <taxon>Pseudomonadati</taxon>
        <taxon>Pseudomonadota</taxon>
        <taxon>Gammaproteobacteria</taxon>
        <taxon>SAR86 cluster</taxon>
    </lineage>
</organism>
<sequence precursor="true">MKVFYKFFLTFVLISKSLFLNASLVDNQNLYENNGINSCFIYSPYLGLVNDIEKLDVSSDDFRLSDNNKIYLAGNVIIDFPEGMIYSNLANLDQDNKNILFKGESKIIFEDYFISASEGSFNRDDNEISLNEGQIFFNERQLIFAFDALKGNLKEGINLENASVTSCLDEQKGWAIKADEININTDTNRGLAENVAIKLRDQTIFYSPVLPFPTSSERMSGFLEPSLSYSSDGIDLNLPYFLVIDEKSDLTLSARNISERGSGVEINYRKKHLSNMRNIDLIYFNDDKEFKNENNLTEKYSRWAYKINDAFDFNKVQINVNWSKASDDMVLRDIPGEITNIGNRYDYVLPQFINLKYADKTFKANIYHGGFQTLNPLLTDGYKVSPALDLVFFKKFRKFNIENKFNYSSFKANRIHDFYSNQSAMMMSDSMNIEQNYKSTILDPIEGNRIFTSINANTHKKVGKTSININSGLYALSYDLNMQAHDESVLVPKADISMQYTSSKKTQNGMRAITPKIMLGYTGYEDQSQNPIFDTYELTPNNIIFSNNRFTGMDRIGDQKFVSVGLNIMSMNSNKDNLMFFVGKKIYLENPINKIGGISPNSKDNSPIALMTNYKTHNNFNFRLYTGLREKDDRVLLGGADISKEYKNLSINYSKRYRRMAGSFGETLDYSELGSQINISSRIKIYAKIKQDDEKNRIIENIIGIEYEDCCYKFRLVGRDRDYSNFNVYNNQNNYQYLQDAWKDLIEIQSKGSISFEFELKGFNSSFDKVGRLFNNSLSKY</sequence>
<evidence type="ECO:0000259" key="3">
    <source>
        <dbReference type="Pfam" id="PF04453"/>
    </source>
</evidence>
<gene>
    <name evidence="2" type="primary">lptD</name>
    <name evidence="4" type="ORF">NT02SARS_0564</name>
</gene>
<feature type="signal peptide" evidence="2">
    <location>
        <begin position="1"/>
        <end position="22"/>
    </location>
</feature>
<dbReference type="PANTHER" id="PTHR30189">
    <property type="entry name" value="LPS-ASSEMBLY PROTEIN"/>
    <property type="match status" value="1"/>
</dbReference>
<dbReference type="InterPro" id="IPR050218">
    <property type="entry name" value="LptD"/>
</dbReference>
<comment type="similarity">
    <text evidence="2">Belongs to the LptD family.</text>
</comment>
<evidence type="ECO:0000256" key="2">
    <source>
        <dbReference type="HAMAP-Rule" id="MF_01411"/>
    </source>
</evidence>
<comment type="subunit">
    <text evidence="2">Component of the lipopolysaccharide transport and assembly complex. Interacts with LptE and LptA.</text>
</comment>
<dbReference type="Pfam" id="PF04453">
    <property type="entry name" value="LptD"/>
    <property type="match status" value="1"/>
</dbReference>
<comment type="caution">
    <text evidence="2">Lacks conserved residue(s) required for the propagation of feature annotation.</text>
</comment>
<dbReference type="GO" id="GO:0043165">
    <property type="term" value="P:Gram-negative-bacterium-type cell outer membrane assembly"/>
    <property type="evidence" value="ECO:0007669"/>
    <property type="project" value="UniProtKB-UniRule"/>
</dbReference>
<proteinExistence type="inferred from homology"/>
<comment type="function">
    <text evidence="2">Together with LptE, is involved in the assembly of lipopolysaccharide (LPS) at the surface of the outer membrane.</text>
</comment>
<name>J5KQL5_9GAMM</name>
<dbReference type="HAMAP" id="MF_01411">
    <property type="entry name" value="LPS_assembly_LptD"/>
    <property type="match status" value="1"/>
</dbReference>
<keyword evidence="2" id="KW-0472">Membrane</keyword>